<dbReference type="AlphaFoldDB" id="A0A6P7LX95"/>
<evidence type="ECO:0000256" key="2">
    <source>
        <dbReference type="SAM" id="Phobius"/>
    </source>
</evidence>
<dbReference type="SUPFAM" id="SSF48726">
    <property type="entry name" value="Immunoglobulin"/>
    <property type="match status" value="1"/>
</dbReference>
<dbReference type="SMART" id="SM00409">
    <property type="entry name" value="IG"/>
    <property type="match status" value="1"/>
</dbReference>
<dbReference type="KEGG" id="bspl:114851311"/>
<dbReference type="InterPro" id="IPR013098">
    <property type="entry name" value="Ig_I-set"/>
</dbReference>
<dbReference type="PANTHER" id="PTHR14334">
    <property type="entry name" value="B-CELL ANTIGEN RECEPTOR COMPLEX-ASSOCIATED PROTEIN"/>
    <property type="match status" value="1"/>
</dbReference>
<evidence type="ECO:0000256" key="1">
    <source>
        <dbReference type="ARBA" id="ARBA00023319"/>
    </source>
</evidence>
<dbReference type="InterPro" id="IPR013783">
    <property type="entry name" value="Ig-like_fold"/>
</dbReference>
<dbReference type="InterPro" id="IPR007110">
    <property type="entry name" value="Ig-like_dom"/>
</dbReference>
<dbReference type="Gene3D" id="2.60.40.10">
    <property type="entry name" value="Immunoglobulins"/>
    <property type="match status" value="1"/>
</dbReference>
<dbReference type="InParanoid" id="A0A6P7LX95"/>
<proteinExistence type="predicted"/>
<feature type="domain" description="Ig-like" evidence="3">
    <location>
        <begin position="50"/>
        <end position="138"/>
    </location>
</feature>
<evidence type="ECO:0000259" key="3">
    <source>
        <dbReference type="PROSITE" id="PS50835"/>
    </source>
</evidence>
<keyword evidence="4" id="KW-1185">Reference proteome</keyword>
<feature type="transmembrane region" description="Helical" evidence="2">
    <location>
        <begin position="176"/>
        <end position="198"/>
    </location>
</feature>
<name>A0A6P7LX95_BETSP</name>
<reference evidence="5" key="1">
    <citation type="submission" date="2025-08" db="UniProtKB">
        <authorList>
            <consortium name="RefSeq"/>
        </authorList>
    </citation>
    <scope>IDENTIFICATION</scope>
</reference>
<protein>
    <submittedName>
        <fullName evidence="5">Uncharacterized protein LOC114851311 isoform X1</fullName>
    </submittedName>
</protein>
<dbReference type="GeneID" id="114851311"/>
<accession>A0A6P7LX95</accession>
<dbReference type="RefSeq" id="XP_028998905.1">
    <property type="nucleotide sequence ID" value="XM_029143072.3"/>
</dbReference>
<evidence type="ECO:0000313" key="5">
    <source>
        <dbReference type="RefSeq" id="XP_028998905.1"/>
    </source>
</evidence>
<evidence type="ECO:0000313" key="4">
    <source>
        <dbReference type="Proteomes" id="UP000515150"/>
    </source>
</evidence>
<dbReference type="PROSITE" id="PS50835">
    <property type="entry name" value="IG_LIKE"/>
    <property type="match status" value="1"/>
</dbReference>
<keyword evidence="2" id="KW-1133">Transmembrane helix</keyword>
<dbReference type="GO" id="GO:0050853">
    <property type="term" value="P:B cell receptor signaling pathway"/>
    <property type="evidence" value="ECO:0007669"/>
    <property type="project" value="TreeGrafter"/>
</dbReference>
<dbReference type="GO" id="GO:0009897">
    <property type="term" value="C:external side of plasma membrane"/>
    <property type="evidence" value="ECO:0007669"/>
    <property type="project" value="TreeGrafter"/>
</dbReference>
<dbReference type="InterPro" id="IPR003599">
    <property type="entry name" value="Ig_sub"/>
</dbReference>
<dbReference type="InterPro" id="IPR036179">
    <property type="entry name" value="Ig-like_dom_sf"/>
</dbReference>
<dbReference type="GO" id="GO:0019815">
    <property type="term" value="C:B cell receptor complex"/>
    <property type="evidence" value="ECO:0007669"/>
    <property type="project" value="TreeGrafter"/>
</dbReference>
<dbReference type="Proteomes" id="UP000515150">
    <property type="component" value="Chromosome 2"/>
</dbReference>
<sequence length="257" mass="28225">MPSVTLSFSCAVGGTLEPLSTDARQSSAGRQREKMKFVLSSLLLACLCTPSSWSVSSGTHRYTSHLSVMEGDKANVSCCLMKESLHPVSKARVNWLKNDVEIKSKMNLSVNIEPSNCVTLTLSNITREDSGRYGCKVTVEIPFYEVFYGNGTVVSVTDIKNETAEGRSEEPPGHSYTVTAVAVVVPLFILTLICFCILRWKQGSAEAARVLYEVPHMDSEVADSDKHSTSSSRGSSQWCQVMVYESLDYFEHTPTKG</sequence>
<dbReference type="GO" id="GO:0030183">
    <property type="term" value="P:B cell differentiation"/>
    <property type="evidence" value="ECO:0007669"/>
    <property type="project" value="TreeGrafter"/>
</dbReference>
<gene>
    <name evidence="5" type="primary">LOC114851311</name>
</gene>
<dbReference type="OrthoDB" id="10012075at2759"/>
<keyword evidence="2" id="KW-0472">Membrane</keyword>
<organism evidence="4 5">
    <name type="scientific">Betta splendens</name>
    <name type="common">Siamese fighting fish</name>
    <dbReference type="NCBI Taxonomy" id="158456"/>
    <lineage>
        <taxon>Eukaryota</taxon>
        <taxon>Metazoa</taxon>
        <taxon>Chordata</taxon>
        <taxon>Craniata</taxon>
        <taxon>Vertebrata</taxon>
        <taxon>Euteleostomi</taxon>
        <taxon>Actinopterygii</taxon>
        <taxon>Neopterygii</taxon>
        <taxon>Teleostei</taxon>
        <taxon>Neoteleostei</taxon>
        <taxon>Acanthomorphata</taxon>
        <taxon>Anabantaria</taxon>
        <taxon>Anabantiformes</taxon>
        <taxon>Anabantoidei</taxon>
        <taxon>Osphronemidae</taxon>
        <taxon>Betta</taxon>
    </lineage>
</organism>
<keyword evidence="2" id="KW-0812">Transmembrane</keyword>
<dbReference type="Pfam" id="PF07679">
    <property type="entry name" value="I-set"/>
    <property type="match status" value="1"/>
</dbReference>
<keyword evidence="1" id="KW-0393">Immunoglobulin domain</keyword>